<sequence length="83" mass="9326">MFAACFFFPWKSVQVSRQIGIVYQREFLAVASIEFWACARLASLAQSRFGSFAFALSSPKMNSQKSTGFKASERPQSLSHFGF</sequence>
<evidence type="ECO:0000313" key="2">
    <source>
        <dbReference type="EMBL" id="KYN24677.1"/>
    </source>
</evidence>
<evidence type="ECO:0000313" key="3">
    <source>
        <dbReference type="Proteomes" id="UP000075349"/>
    </source>
</evidence>
<dbReference type="AlphaFoldDB" id="A0A151JGC2"/>
<accession>A0A151JGC2</accession>
<proteinExistence type="predicted"/>
<reference evidence="3" key="1">
    <citation type="submission" date="2015-12" db="EMBL/GenBank/DDBJ databases">
        <authorList>
            <person name="Tarr C.L."/>
            <person name="Gladney L.M."/>
        </authorList>
    </citation>
    <scope>NUCLEOTIDE SEQUENCE [LARGE SCALE GENOMIC DNA]</scope>
    <source>
        <strain evidence="3">2756-81</strain>
    </source>
</reference>
<feature type="region of interest" description="Disordered" evidence="1">
    <location>
        <begin position="59"/>
        <end position="83"/>
    </location>
</feature>
<organism evidence="2 3">
    <name type="scientific">Vibrio cidicii</name>
    <dbReference type="NCBI Taxonomy" id="1763883"/>
    <lineage>
        <taxon>Bacteria</taxon>
        <taxon>Pseudomonadati</taxon>
        <taxon>Pseudomonadota</taxon>
        <taxon>Gammaproteobacteria</taxon>
        <taxon>Vibrionales</taxon>
        <taxon>Vibrionaceae</taxon>
        <taxon>Vibrio</taxon>
    </lineage>
</organism>
<name>A0A151JGC2_9VIBR</name>
<gene>
    <name evidence="2" type="ORF">AUQ44_01960</name>
</gene>
<dbReference type="Proteomes" id="UP000075349">
    <property type="component" value="Unassembled WGS sequence"/>
</dbReference>
<evidence type="ECO:0000256" key="1">
    <source>
        <dbReference type="SAM" id="MobiDB-lite"/>
    </source>
</evidence>
<dbReference type="EMBL" id="LOMK01000001">
    <property type="protein sequence ID" value="KYN24677.1"/>
    <property type="molecule type" value="Genomic_DNA"/>
</dbReference>
<protein>
    <submittedName>
        <fullName evidence="2">Uncharacterized protein</fullName>
    </submittedName>
</protein>
<comment type="caution">
    <text evidence="2">The sequence shown here is derived from an EMBL/GenBank/DDBJ whole genome shotgun (WGS) entry which is preliminary data.</text>
</comment>